<comment type="caution">
    <text evidence="10">The sequence shown here is derived from an EMBL/GenBank/DDBJ whole genome shotgun (WGS) entry which is preliminary data.</text>
</comment>
<feature type="transmembrane region" description="Helical" evidence="8">
    <location>
        <begin position="239"/>
        <end position="260"/>
    </location>
</feature>
<sequence length="269" mass="29549">MLGPVILMFLFGFAVPIISFLWTSIAEIGSLSEIAATFVRTAGSRAAISAMITSNMIALVVTLCALLIAYPVAAYLCLAGRFRFTLVIFCIVVPYFTSMIVRTYSWMILLGRNGVVNNTLMSLGITDAPLALLYNRFGVIVGMTYILLPYMILTLFAAMKSVDPSFMRAARSLGAGRFYAFRRIYFPLTAHGVVSGSLIVFILAVGFFITPALMGGPQDTMTAMLIQRSVEIMFDWTSAAILSIQLLVVTLAIYFVYYWVTDSKKMMGA</sequence>
<gene>
    <name evidence="10" type="ORF">ACHFJ0_09885</name>
</gene>
<evidence type="ECO:0000256" key="7">
    <source>
        <dbReference type="ARBA" id="ARBA00023136"/>
    </source>
</evidence>
<dbReference type="EMBL" id="JBIMPR010000006">
    <property type="protein sequence ID" value="MFH5774550.1"/>
    <property type="molecule type" value="Genomic_DNA"/>
</dbReference>
<evidence type="ECO:0000313" key="10">
    <source>
        <dbReference type="EMBL" id="MFH5774550.1"/>
    </source>
</evidence>
<organism evidence="10 11">
    <name type="scientific">Paracoccus broussonetiae subsp. drimophilus</name>
    <dbReference type="NCBI Taxonomy" id="3373869"/>
    <lineage>
        <taxon>Bacteria</taxon>
        <taxon>Pseudomonadati</taxon>
        <taxon>Pseudomonadota</taxon>
        <taxon>Alphaproteobacteria</taxon>
        <taxon>Rhodobacterales</taxon>
        <taxon>Paracoccaceae</taxon>
        <taxon>Paracoccus</taxon>
        <taxon>Paracoccus broussonetiae</taxon>
    </lineage>
</organism>
<reference evidence="10 11" key="1">
    <citation type="submission" date="2024-10" db="EMBL/GenBank/DDBJ databases">
        <title>Paracoccus drimophilus sp. nov., a novel bacterium from corn roots in Hunan.</title>
        <authorList>
            <person name="Li X."/>
        </authorList>
    </citation>
    <scope>NUCLEOTIDE SEQUENCE [LARGE SCALE GENOMIC DNA]</scope>
    <source>
        <strain evidence="10 11">NGMCC 1.201697</strain>
    </source>
</reference>
<evidence type="ECO:0000256" key="3">
    <source>
        <dbReference type="ARBA" id="ARBA00022448"/>
    </source>
</evidence>
<evidence type="ECO:0000256" key="5">
    <source>
        <dbReference type="ARBA" id="ARBA00022692"/>
    </source>
</evidence>
<keyword evidence="4" id="KW-1003">Cell membrane</keyword>
<dbReference type="InterPro" id="IPR035906">
    <property type="entry name" value="MetI-like_sf"/>
</dbReference>
<keyword evidence="5 8" id="KW-0812">Transmembrane</keyword>
<feature type="transmembrane region" description="Helical" evidence="8">
    <location>
        <begin position="46"/>
        <end position="70"/>
    </location>
</feature>
<dbReference type="RefSeq" id="WP_395133599.1">
    <property type="nucleotide sequence ID" value="NZ_JBIMPR010000006.1"/>
</dbReference>
<evidence type="ECO:0000256" key="8">
    <source>
        <dbReference type="RuleBase" id="RU363032"/>
    </source>
</evidence>
<dbReference type="PROSITE" id="PS50928">
    <property type="entry name" value="ABC_TM1"/>
    <property type="match status" value="1"/>
</dbReference>
<keyword evidence="7 8" id="KW-0472">Membrane</keyword>
<feature type="transmembrane region" description="Helical" evidence="8">
    <location>
        <begin position="140"/>
        <end position="163"/>
    </location>
</feature>
<dbReference type="Proteomes" id="UP001609376">
    <property type="component" value="Unassembled WGS sequence"/>
</dbReference>
<name>A0ABW7LJP2_9RHOB</name>
<keyword evidence="3 8" id="KW-0813">Transport</keyword>
<evidence type="ECO:0000256" key="1">
    <source>
        <dbReference type="ARBA" id="ARBA00004651"/>
    </source>
</evidence>
<feature type="transmembrane region" description="Helical" evidence="8">
    <location>
        <begin position="184"/>
        <end position="209"/>
    </location>
</feature>
<protein>
    <submittedName>
        <fullName evidence="10">ABC transporter permease</fullName>
    </submittedName>
</protein>
<keyword evidence="6 8" id="KW-1133">Transmembrane helix</keyword>
<accession>A0ABW7LJP2</accession>
<keyword evidence="11" id="KW-1185">Reference proteome</keyword>
<dbReference type="Pfam" id="PF00528">
    <property type="entry name" value="BPD_transp_1"/>
    <property type="match status" value="1"/>
</dbReference>
<evidence type="ECO:0000256" key="4">
    <source>
        <dbReference type="ARBA" id="ARBA00022475"/>
    </source>
</evidence>
<dbReference type="PANTHER" id="PTHR42929:SF5">
    <property type="entry name" value="ABC TRANSPORTER PERMEASE PROTEIN"/>
    <property type="match status" value="1"/>
</dbReference>
<feature type="transmembrane region" description="Helical" evidence="8">
    <location>
        <begin position="6"/>
        <end position="25"/>
    </location>
</feature>
<dbReference type="InterPro" id="IPR000515">
    <property type="entry name" value="MetI-like"/>
</dbReference>
<evidence type="ECO:0000313" key="11">
    <source>
        <dbReference type="Proteomes" id="UP001609376"/>
    </source>
</evidence>
<dbReference type="Gene3D" id="1.10.3720.10">
    <property type="entry name" value="MetI-like"/>
    <property type="match status" value="1"/>
</dbReference>
<feature type="transmembrane region" description="Helical" evidence="8">
    <location>
        <begin position="82"/>
        <end position="103"/>
    </location>
</feature>
<dbReference type="PANTHER" id="PTHR42929">
    <property type="entry name" value="INNER MEMBRANE ABC TRANSPORTER PERMEASE PROTEIN YDCU-RELATED-RELATED"/>
    <property type="match status" value="1"/>
</dbReference>
<evidence type="ECO:0000256" key="2">
    <source>
        <dbReference type="ARBA" id="ARBA00007069"/>
    </source>
</evidence>
<dbReference type="SUPFAM" id="SSF161098">
    <property type="entry name" value="MetI-like"/>
    <property type="match status" value="1"/>
</dbReference>
<proteinExistence type="inferred from homology"/>
<comment type="similarity">
    <text evidence="2">Belongs to the binding-protein-dependent transport system permease family. CysTW subfamily.</text>
</comment>
<dbReference type="CDD" id="cd06261">
    <property type="entry name" value="TM_PBP2"/>
    <property type="match status" value="1"/>
</dbReference>
<evidence type="ECO:0000256" key="6">
    <source>
        <dbReference type="ARBA" id="ARBA00022989"/>
    </source>
</evidence>
<comment type="subcellular location">
    <subcellularLocation>
        <location evidence="1 8">Cell membrane</location>
        <topology evidence="1 8">Multi-pass membrane protein</topology>
    </subcellularLocation>
</comment>
<feature type="domain" description="ABC transmembrane type-1" evidence="9">
    <location>
        <begin position="51"/>
        <end position="257"/>
    </location>
</feature>
<evidence type="ECO:0000259" key="9">
    <source>
        <dbReference type="PROSITE" id="PS50928"/>
    </source>
</evidence>